<evidence type="ECO:0000313" key="3">
    <source>
        <dbReference type="Proteomes" id="UP000775213"/>
    </source>
</evidence>
<feature type="region of interest" description="Disordered" evidence="1">
    <location>
        <begin position="53"/>
        <end position="92"/>
    </location>
</feature>
<name>A0AAV7GT32_DENCH</name>
<accession>A0AAV7GT32</accession>
<comment type="caution">
    <text evidence="2">The sequence shown here is derived from an EMBL/GenBank/DDBJ whole genome shotgun (WGS) entry which is preliminary data.</text>
</comment>
<evidence type="ECO:0000256" key="1">
    <source>
        <dbReference type="SAM" id="MobiDB-lite"/>
    </source>
</evidence>
<dbReference type="EMBL" id="JAGFBR010000011">
    <property type="protein sequence ID" value="KAH0458848.1"/>
    <property type="molecule type" value="Genomic_DNA"/>
</dbReference>
<dbReference type="PANTHER" id="PTHR34686:SF5">
    <property type="entry name" value="OS05G0451300 PROTEIN"/>
    <property type="match status" value="1"/>
</dbReference>
<reference evidence="2 3" key="1">
    <citation type="journal article" date="2021" name="Hortic Res">
        <title>Chromosome-scale assembly of the Dendrobium chrysotoxum genome enhances the understanding of orchid evolution.</title>
        <authorList>
            <person name="Zhang Y."/>
            <person name="Zhang G.Q."/>
            <person name="Zhang D."/>
            <person name="Liu X.D."/>
            <person name="Xu X.Y."/>
            <person name="Sun W.H."/>
            <person name="Yu X."/>
            <person name="Zhu X."/>
            <person name="Wang Z.W."/>
            <person name="Zhao X."/>
            <person name="Zhong W.Y."/>
            <person name="Chen H."/>
            <person name="Yin W.L."/>
            <person name="Huang T."/>
            <person name="Niu S.C."/>
            <person name="Liu Z.J."/>
        </authorList>
    </citation>
    <scope>NUCLEOTIDE SEQUENCE [LARGE SCALE GENOMIC DNA]</scope>
    <source>
        <strain evidence="2">Lindl</strain>
    </source>
</reference>
<dbReference type="PANTHER" id="PTHR34686">
    <property type="entry name" value="MATERNAL EFFECT EMBRYO ARREST PROTEIN"/>
    <property type="match status" value="1"/>
</dbReference>
<dbReference type="AlphaFoldDB" id="A0AAV7GT32"/>
<feature type="compositionally biased region" description="Polar residues" evidence="1">
    <location>
        <begin position="63"/>
        <end position="76"/>
    </location>
</feature>
<organism evidence="2 3">
    <name type="scientific">Dendrobium chrysotoxum</name>
    <name type="common">Orchid</name>
    <dbReference type="NCBI Taxonomy" id="161865"/>
    <lineage>
        <taxon>Eukaryota</taxon>
        <taxon>Viridiplantae</taxon>
        <taxon>Streptophyta</taxon>
        <taxon>Embryophyta</taxon>
        <taxon>Tracheophyta</taxon>
        <taxon>Spermatophyta</taxon>
        <taxon>Magnoliopsida</taxon>
        <taxon>Liliopsida</taxon>
        <taxon>Asparagales</taxon>
        <taxon>Orchidaceae</taxon>
        <taxon>Epidendroideae</taxon>
        <taxon>Malaxideae</taxon>
        <taxon>Dendrobiinae</taxon>
        <taxon>Dendrobium</taxon>
    </lineage>
</organism>
<sequence>MKVIFTTKREEELQKAVQKLVCDGNEVEEEYEETEYYEDLNCVDKQHHTTGTGFIKMEKSDRSSSNLTPDSTTSLDHVSGHGNPATNEWIPSTDHVVLPVSHKPKRSDRDVLANDDLAV</sequence>
<keyword evidence="3" id="KW-1185">Reference proteome</keyword>
<feature type="region of interest" description="Disordered" evidence="1">
    <location>
        <begin position="100"/>
        <end position="119"/>
    </location>
</feature>
<proteinExistence type="predicted"/>
<evidence type="ECO:0000313" key="2">
    <source>
        <dbReference type="EMBL" id="KAH0458848.1"/>
    </source>
</evidence>
<protein>
    <submittedName>
        <fullName evidence="2">Uncharacterized protein</fullName>
    </submittedName>
</protein>
<gene>
    <name evidence="2" type="ORF">IEQ34_011662</name>
</gene>
<dbReference type="Proteomes" id="UP000775213">
    <property type="component" value="Unassembled WGS sequence"/>
</dbReference>